<dbReference type="AlphaFoldDB" id="A0A172THY4"/>
<accession>A0A172THY4</accession>
<reference evidence="1 2" key="1">
    <citation type="submission" date="2015-01" db="EMBL/GenBank/DDBJ databases">
        <title>Paenibacillus swuensis/DY6/whole genome sequencing.</title>
        <authorList>
            <person name="Kim M.K."/>
            <person name="Srinivasan S."/>
            <person name="Lee J.-J."/>
        </authorList>
    </citation>
    <scope>NUCLEOTIDE SEQUENCE [LARGE SCALE GENOMIC DNA]</scope>
    <source>
        <strain evidence="1 2">DY6</strain>
    </source>
</reference>
<dbReference type="Proteomes" id="UP000076927">
    <property type="component" value="Chromosome"/>
</dbReference>
<sequence>MKRVRLTLIIASIGISSSLVMGSVYARSDAGLVIKAWYKSRIQLSQQQVQQAALRHKLLTLVSSIDGATWKAVQSLTGTWNTGENEVDASITAKNEAYIEQLKQAELEILSAPTNEAFDTYVSQVQTRQADELEQLVRDTIHDSMKSNNE</sequence>
<keyword evidence="2" id="KW-1185">Reference proteome</keyword>
<evidence type="ECO:0000313" key="2">
    <source>
        <dbReference type="Proteomes" id="UP000076927"/>
    </source>
</evidence>
<organism evidence="1 2">
    <name type="scientific">Paenibacillus swuensis</name>
    <dbReference type="NCBI Taxonomy" id="1178515"/>
    <lineage>
        <taxon>Bacteria</taxon>
        <taxon>Bacillati</taxon>
        <taxon>Bacillota</taxon>
        <taxon>Bacilli</taxon>
        <taxon>Bacillales</taxon>
        <taxon>Paenibacillaceae</taxon>
        <taxon>Paenibacillus</taxon>
    </lineage>
</organism>
<proteinExistence type="predicted"/>
<dbReference type="STRING" id="1178515.SY83_09685"/>
<dbReference type="PATRIC" id="fig|1178515.4.peg.1938"/>
<gene>
    <name evidence="1" type="ORF">SY83_09685</name>
</gene>
<name>A0A172THY4_9BACL</name>
<evidence type="ECO:0000313" key="1">
    <source>
        <dbReference type="EMBL" id="ANE46504.1"/>
    </source>
</evidence>
<dbReference type="EMBL" id="CP011388">
    <property type="protein sequence ID" value="ANE46504.1"/>
    <property type="molecule type" value="Genomic_DNA"/>
</dbReference>
<dbReference type="RefSeq" id="WP_068606058.1">
    <property type="nucleotide sequence ID" value="NZ_CP011388.1"/>
</dbReference>
<dbReference type="KEGG" id="pswu:SY83_09685"/>
<protein>
    <submittedName>
        <fullName evidence="1">Uncharacterized protein</fullName>
    </submittedName>
</protein>